<evidence type="ECO:0000313" key="2">
    <source>
        <dbReference type="Proteomes" id="UP001494874"/>
    </source>
</evidence>
<name>A0AAX4RAR6_9CAUD</name>
<dbReference type="Proteomes" id="UP001494874">
    <property type="component" value="Segment"/>
</dbReference>
<proteinExistence type="predicted"/>
<accession>A0AAX4RAR6</accession>
<dbReference type="EMBL" id="PP537962">
    <property type="protein sequence ID" value="XAO35505.1"/>
    <property type="molecule type" value="Genomic_DNA"/>
</dbReference>
<organism evidence="1 2">
    <name type="scientific">Gordonia phage Morgana</name>
    <dbReference type="NCBI Taxonomy" id="3137292"/>
    <lineage>
        <taxon>Viruses</taxon>
        <taxon>Duplodnaviria</taxon>
        <taxon>Heunggongvirae</taxon>
        <taxon>Uroviricota</taxon>
        <taxon>Caudoviricetes</taxon>
        <taxon>Kruegerviridae</taxon>
        <taxon>Cafassovirus</taxon>
        <taxon>Cafassovirus morgana</taxon>
    </lineage>
</organism>
<keyword evidence="2" id="KW-1185">Reference proteome</keyword>
<reference evidence="1 2" key="1">
    <citation type="submission" date="2024-03" db="EMBL/GenBank/DDBJ databases">
        <authorList>
            <person name="Shriver K.J."/>
            <person name="Jarquin D.M."/>
            <person name="Bolanos-Abarca L."/>
            <person name="Cohen Z.M."/>
            <person name="Hayes E."/>
            <person name="Mustafa Y."/>
            <person name="Pacheco-Mendoza M."/>
            <person name="Broussard A.C."/>
            <person name="Fogarty M.P."/>
            <person name="Ko C."/>
            <person name="Russell D.A."/>
            <person name="Jacobs-Sera D."/>
            <person name="Hatfull G.F."/>
        </authorList>
    </citation>
    <scope>NUCLEOTIDE SEQUENCE [LARGE SCALE GENOMIC DNA]</scope>
</reference>
<evidence type="ECO:0000313" key="1">
    <source>
        <dbReference type="EMBL" id="XAO35505.1"/>
    </source>
</evidence>
<sequence>MTPTEELFMEALSARARLGEPWWTYESNATNRKAAKSLEARGLITVLSAQVERTFRAALTPRGKAEWLTEGYTPPILNEARALLMVAADSLHDTAEGLGKWDDATEHVEYANDMVRHSLHAVLGRPDLIPDRYREKAARVLERERMEGRIP</sequence>
<gene>
    <name evidence="1" type="primary">71</name>
    <name evidence="1" type="ORF">SEA_MORGANA_71</name>
</gene>
<protein>
    <submittedName>
        <fullName evidence="1">Helix-turn-helix DNA binding domain protein</fullName>
    </submittedName>
</protein>